<evidence type="ECO:0000313" key="1">
    <source>
        <dbReference type="EMBL" id="KNZ60280.1"/>
    </source>
</evidence>
<comment type="caution">
    <text evidence="1">The sequence shown here is derived from an EMBL/GenBank/DDBJ whole genome shotgun (WGS) entry which is preliminary data.</text>
</comment>
<name>A0A0L6VJG4_9BASI</name>
<dbReference type="EMBL" id="LAVV01006371">
    <property type="protein sequence ID" value="KNZ60280.1"/>
    <property type="molecule type" value="Genomic_DNA"/>
</dbReference>
<dbReference type="Proteomes" id="UP000037035">
    <property type="component" value="Unassembled WGS sequence"/>
</dbReference>
<protein>
    <submittedName>
        <fullName evidence="1">Uncharacterized protein</fullName>
    </submittedName>
</protein>
<organism evidence="1 2">
    <name type="scientific">Puccinia sorghi</name>
    <dbReference type="NCBI Taxonomy" id="27349"/>
    <lineage>
        <taxon>Eukaryota</taxon>
        <taxon>Fungi</taxon>
        <taxon>Dikarya</taxon>
        <taxon>Basidiomycota</taxon>
        <taxon>Pucciniomycotina</taxon>
        <taxon>Pucciniomycetes</taxon>
        <taxon>Pucciniales</taxon>
        <taxon>Pucciniaceae</taxon>
        <taxon>Puccinia</taxon>
    </lineage>
</organism>
<dbReference type="AlphaFoldDB" id="A0A0L6VJG4"/>
<gene>
    <name evidence="1" type="ORF">VP01_1580g2</name>
</gene>
<proteinExistence type="predicted"/>
<accession>A0A0L6VJG4</accession>
<reference evidence="1 2" key="1">
    <citation type="submission" date="2015-08" db="EMBL/GenBank/DDBJ databases">
        <title>Next Generation Sequencing and Analysis of the Genome of Puccinia sorghi L Schw, the Causal Agent of Maize Common Rust.</title>
        <authorList>
            <person name="Rochi L."/>
            <person name="Burguener G."/>
            <person name="Darino M."/>
            <person name="Turjanski A."/>
            <person name="Kreff E."/>
            <person name="Dieguez M.J."/>
            <person name="Sacco F."/>
        </authorList>
    </citation>
    <scope>NUCLEOTIDE SEQUENCE [LARGE SCALE GENOMIC DNA]</scope>
    <source>
        <strain evidence="1 2">RO10H11247</strain>
    </source>
</reference>
<dbReference type="VEuPathDB" id="FungiDB:VP01_1580g2"/>
<keyword evidence="2" id="KW-1185">Reference proteome</keyword>
<evidence type="ECO:0000313" key="2">
    <source>
        <dbReference type="Proteomes" id="UP000037035"/>
    </source>
</evidence>
<sequence length="755" mass="86488">MYLLGHLPVCVSLDSRNSQARHSTMLELRLYIALSYFLHFTQLKEHVPFYLVWNLDLAHLDEAIQTGGSSLWFRRPLQSQKYKLLLICQTPPSSIKHPFQRHRSMQHTSQQKQDNNDAIGIIAALALLVKTNAHLIFTNLTYLGQSSRSSADFQCLDAHARNWKQLGIVARLQTDRARRAPMLLSQCGNYNQNFPPLEESITRLHRNIQHTQTQDPDSNPQAFMASSLSPFWKQLHPSTSSDRQESHLSHLPWTSVVNHVKINQVRAGGEDVDMRTVENSVLTRLILNEVQKMKLNTSWLKCGFEKEKKNIHNQSRKDLEKEFHHAKFDVKTYQPPSAVGLLRYQKLINPPQKLLVESNSGQPTYFARKHSQIKFKSFLYLSLPLLYYLVSKAKSSSSSLFYLQCFHSSKFVLNSMISSTHLSSPSTLFIFSPCSSFLVFQGHLSLHGSVKQTQTYCLLKAALSQSALNETSSTLWIPVVNRFTAFQHLFSQANSPQNPQTKIPIPSPPHSNSNLTNYHSYTPPLPIHLGKMIEKWIMDEASQAFQFSGPAIFRKPQAKGGLTQVARVTHNLTACHPACFDMEFGMVLPGTFCMTLRVWELCDAAGCLPLDSVIFFFLPEINFIAQKKPTVPLIPINTIATKKPYPLHIPAHLVPLPATMVLVSWNPYQDFFLFFNVPWAPSMSFEYQACQSLEMKTGYFISWWQRRHHLLFSCMVWYLNSMYTCSLCFRDNKRYKHNLQIVYSSNKFPNCCFST</sequence>